<dbReference type="AlphaFoldDB" id="A9NVV5"/>
<name>A9NVV5_PICSI</name>
<evidence type="ECO:0000256" key="5">
    <source>
        <dbReference type="ARBA" id="ARBA00023136"/>
    </source>
</evidence>
<evidence type="ECO:0000313" key="7">
    <source>
        <dbReference type="EMBL" id="ABK24766.1"/>
    </source>
</evidence>
<accession>A9NVV5</accession>
<dbReference type="InterPro" id="IPR023494">
    <property type="entry name" value="Cyt_c_bgen_Ccs1/CcsB/ResB"/>
</dbReference>
<evidence type="ECO:0000256" key="1">
    <source>
        <dbReference type="ARBA" id="ARBA00004141"/>
    </source>
</evidence>
<dbReference type="PANTHER" id="PTHR31566">
    <property type="entry name" value="CYTOCHROME C BIOGENESIS PROTEIN CCS1, CHLOROPLASTIC"/>
    <property type="match status" value="1"/>
</dbReference>
<feature type="domain" description="ResB-like" evidence="6">
    <location>
        <begin position="12"/>
        <end position="173"/>
    </location>
</feature>
<evidence type="ECO:0000256" key="4">
    <source>
        <dbReference type="ARBA" id="ARBA00022989"/>
    </source>
</evidence>
<keyword evidence="5" id="KW-0472">Membrane</keyword>
<reference evidence="7" key="1">
    <citation type="journal article" date="2008" name="BMC Genomics">
        <title>A conifer genomics resource of 200,000 spruce (Picea spp.) ESTs and 6,464 high-quality, sequence-finished full-length cDNAs for Sitka spruce (Picea sitchensis).</title>
        <authorList>
            <person name="Ralph S.G."/>
            <person name="Chun H.J."/>
            <person name="Kolosova N."/>
            <person name="Cooper D."/>
            <person name="Oddy C."/>
            <person name="Ritland C.E."/>
            <person name="Kirkpatrick R."/>
            <person name="Moore R."/>
            <person name="Barber S."/>
            <person name="Holt R.A."/>
            <person name="Jones S.J."/>
            <person name="Marra M.A."/>
            <person name="Douglas C.J."/>
            <person name="Ritland K."/>
            <person name="Bohlmann J."/>
        </authorList>
    </citation>
    <scope>NUCLEOTIDE SEQUENCE</scope>
    <source>
        <tissue evidence="7">Green portion of the leader tissue</tissue>
    </source>
</reference>
<feature type="domain" description="ResB-like" evidence="6">
    <location>
        <begin position="212"/>
        <end position="321"/>
    </location>
</feature>
<protein>
    <recommendedName>
        <fullName evidence="6">ResB-like domain-containing protein</fullName>
    </recommendedName>
</protein>
<dbReference type="Pfam" id="PF05140">
    <property type="entry name" value="ResB"/>
    <property type="match status" value="2"/>
</dbReference>
<dbReference type="PANTHER" id="PTHR31566:SF0">
    <property type="entry name" value="CYTOCHROME C BIOGENESIS PROTEIN CCS1, CHLOROPLASTIC"/>
    <property type="match status" value="1"/>
</dbReference>
<dbReference type="EMBL" id="EF085461">
    <property type="protein sequence ID" value="ABK24766.1"/>
    <property type="molecule type" value="mRNA"/>
</dbReference>
<dbReference type="GO" id="GO:0016020">
    <property type="term" value="C:membrane"/>
    <property type="evidence" value="ECO:0007669"/>
    <property type="project" value="UniProtKB-SubCell"/>
</dbReference>
<evidence type="ECO:0000256" key="3">
    <source>
        <dbReference type="ARBA" id="ARBA00022748"/>
    </source>
</evidence>
<proteinExistence type="evidence at transcript level"/>
<organism evidence="7">
    <name type="scientific">Picea sitchensis</name>
    <name type="common">Sitka spruce</name>
    <name type="synonym">Pinus sitchensis</name>
    <dbReference type="NCBI Taxonomy" id="3332"/>
    <lineage>
        <taxon>Eukaryota</taxon>
        <taxon>Viridiplantae</taxon>
        <taxon>Streptophyta</taxon>
        <taxon>Embryophyta</taxon>
        <taxon>Tracheophyta</taxon>
        <taxon>Spermatophyta</taxon>
        <taxon>Pinopsida</taxon>
        <taxon>Pinidae</taxon>
        <taxon>Conifers I</taxon>
        <taxon>Pinales</taxon>
        <taxon>Pinaceae</taxon>
        <taxon>Picea</taxon>
    </lineage>
</organism>
<comment type="subcellular location">
    <subcellularLocation>
        <location evidence="1">Membrane</location>
        <topology evidence="1">Multi-pass membrane protein</topology>
    </subcellularLocation>
</comment>
<dbReference type="GO" id="GO:0017004">
    <property type="term" value="P:cytochrome complex assembly"/>
    <property type="evidence" value="ECO:0007669"/>
    <property type="project" value="UniProtKB-KW"/>
</dbReference>
<evidence type="ECO:0000259" key="6">
    <source>
        <dbReference type="Pfam" id="PF05140"/>
    </source>
</evidence>
<dbReference type="InterPro" id="IPR007816">
    <property type="entry name" value="ResB-like_domain"/>
</dbReference>
<sequence>MKSRSAILKLDVADSLPRARIQDLGILLMGAGYEVFLSNSALYGFKGLAGRLAPIGVHGALLLIMAGATFSSTGAYRGSVTVPQGLNFRMGDVLNPNGILSRPISDFATEVHVNKFYIDYYENGEVSQFHSDLSLRDKDGKEVLRQTISVNHPLRFGGVTIYQTDWSISALQVHKDGAGPFNLAMATIQGGDKKLFGTFLPLEDDSGSTKPKGISILARDLQSVVLYDQEGKFVGVRRPGSNRPITVDGVNIVVDDAIGSTGLELKMDPGVPVVYAGFGALMLTTIISYFSHSQVWALQEGTTVVVGGKSNREKLGFPVELNRILDSIPEIVSREHVETNEAVSLEDDDISSLSENQFEINKMKVLS</sequence>
<evidence type="ECO:0000256" key="2">
    <source>
        <dbReference type="ARBA" id="ARBA00022692"/>
    </source>
</evidence>
<keyword evidence="2" id="KW-0812">Transmembrane</keyword>
<keyword evidence="4" id="KW-1133">Transmembrane helix</keyword>
<keyword evidence="3" id="KW-0201">Cytochrome c-type biogenesis</keyword>